<sequence length="344" mass="37761">MTYLPADDRYEAARFRRTGRSGLDLPAVSLGLWQNFGGADVFETGRAVLRRAFDRGVTHFDLANNYGPPYGSAESNFGRWMDLDFRPHRDELVISSKAGWDMWPGPYGNFGSRKYLVASCEASLKRMGLDYVDIFYHHRPDPKTPLEETMGALDHLVRSGKALYVGISSYSPELTRRAHAILKGLGTPLLIHQPSYSMLNRWVEDGLLDVLEEIGTGCIAFSPLAQGLLTSKYIGGVPDGSRAAKGGSFSADLVTEENLARIRALDAIARSRGQTLAQMAIAWVLRDPRVTSALIGARSVAQLDDSLDALNTLGFSADELAAIDRHATEGGIDLWRSQSSIRPE</sequence>
<dbReference type="Proteomes" id="UP000290759">
    <property type="component" value="Unassembled WGS sequence"/>
</dbReference>
<reference evidence="5 6" key="2">
    <citation type="submission" date="2019-02" db="EMBL/GenBank/DDBJ databases">
        <title>'Lichenibacterium ramalinii' gen. nov. sp. nov., 'Lichenibacterium minor' gen. nov. sp. nov.</title>
        <authorList>
            <person name="Pankratov T."/>
        </authorList>
    </citation>
    <scope>NUCLEOTIDE SEQUENCE [LARGE SCALE GENOMIC DNA]</scope>
    <source>
        <strain evidence="5 6">RmlP026</strain>
    </source>
</reference>
<dbReference type="EMBL" id="QYBB01000016">
    <property type="protein sequence ID" value="RYC31167.1"/>
    <property type="molecule type" value="Genomic_DNA"/>
</dbReference>
<dbReference type="Gene3D" id="3.20.20.100">
    <property type="entry name" value="NADP-dependent oxidoreductase domain"/>
    <property type="match status" value="1"/>
</dbReference>
<proteinExistence type="inferred from homology"/>
<dbReference type="InterPro" id="IPR023210">
    <property type="entry name" value="NADP_OxRdtase_dom"/>
</dbReference>
<comment type="similarity">
    <text evidence="1">Belongs to the shaker potassium channel beta subunit family.</text>
</comment>
<dbReference type="RefSeq" id="WP_129227669.1">
    <property type="nucleotide sequence ID" value="NZ_QYBB01000016.1"/>
</dbReference>
<dbReference type="GO" id="GO:0051596">
    <property type="term" value="P:methylglyoxal catabolic process"/>
    <property type="evidence" value="ECO:0007669"/>
    <property type="project" value="TreeGrafter"/>
</dbReference>
<evidence type="ECO:0000256" key="3">
    <source>
        <dbReference type="ARBA" id="ARBA00023002"/>
    </source>
</evidence>
<dbReference type="GO" id="GO:0016491">
    <property type="term" value="F:oxidoreductase activity"/>
    <property type="evidence" value="ECO:0007669"/>
    <property type="project" value="UniProtKB-KW"/>
</dbReference>
<comment type="caution">
    <text evidence="5">The sequence shown here is derived from an EMBL/GenBank/DDBJ whole genome shotgun (WGS) entry which is preliminary data.</text>
</comment>
<evidence type="ECO:0000313" key="5">
    <source>
        <dbReference type="EMBL" id="RYC31167.1"/>
    </source>
</evidence>
<gene>
    <name evidence="5" type="ORF">D3273_14835</name>
</gene>
<feature type="domain" description="NADP-dependent oxidoreductase" evidence="4">
    <location>
        <begin position="28"/>
        <end position="326"/>
    </location>
</feature>
<dbReference type="SUPFAM" id="SSF51430">
    <property type="entry name" value="NAD(P)-linked oxidoreductase"/>
    <property type="match status" value="1"/>
</dbReference>
<keyword evidence="2" id="KW-0521">NADP</keyword>
<dbReference type="NCBIfam" id="NF007388">
    <property type="entry name" value="PRK09912.1"/>
    <property type="match status" value="1"/>
</dbReference>
<dbReference type="PANTHER" id="PTHR43150:SF4">
    <property type="entry name" value="L-GLYCERALDEHYDE 3-PHOSPHATE REDUCTASE"/>
    <property type="match status" value="1"/>
</dbReference>
<dbReference type="InterPro" id="IPR036812">
    <property type="entry name" value="NAD(P)_OxRdtase_dom_sf"/>
</dbReference>
<dbReference type="OrthoDB" id="9803483at2"/>
<dbReference type="Pfam" id="PF00248">
    <property type="entry name" value="Aldo_ket_red"/>
    <property type="match status" value="1"/>
</dbReference>
<organism evidence="5 6">
    <name type="scientific">Lichenibacterium minor</name>
    <dbReference type="NCBI Taxonomy" id="2316528"/>
    <lineage>
        <taxon>Bacteria</taxon>
        <taxon>Pseudomonadati</taxon>
        <taxon>Pseudomonadota</taxon>
        <taxon>Alphaproteobacteria</taxon>
        <taxon>Hyphomicrobiales</taxon>
        <taxon>Lichenihabitantaceae</taxon>
        <taxon>Lichenibacterium</taxon>
    </lineage>
</organism>
<dbReference type="InterPro" id="IPR005399">
    <property type="entry name" value="K_chnl_volt-dep_bsu_KCNAB-rel"/>
</dbReference>
<protein>
    <submittedName>
        <fullName evidence="5">L-glyceraldehyde 3-phosphate reductase</fullName>
    </submittedName>
</protein>
<accession>A0A4Q2U800</accession>
<evidence type="ECO:0000259" key="4">
    <source>
        <dbReference type="Pfam" id="PF00248"/>
    </source>
</evidence>
<evidence type="ECO:0000313" key="6">
    <source>
        <dbReference type="Proteomes" id="UP000290759"/>
    </source>
</evidence>
<keyword evidence="6" id="KW-1185">Reference proteome</keyword>
<reference evidence="5 6" key="1">
    <citation type="submission" date="2018-12" db="EMBL/GenBank/DDBJ databases">
        <authorList>
            <person name="Grouzdev D.S."/>
            <person name="Krutkina M.S."/>
        </authorList>
    </citation>
    <scope>NUCLEOTIDE SEQUENCE [LARGE SCALE GENOMIC DNA]</scope>
    <source>
        <strain evidence="5 6">RmlP026</strain>
    </source>
</reference>
<name>A0A4Q2U800_9HYPH</name>
<evidence type="ECO:0000256" key="1">
    <source>
        <dbReference type="ARBA" id="ARBA00006515"/>
    </source>
</evidence>
<evidence type="ECO:0000256" key="2">
    <source>
        <dbReference type="ARBA" id="ARBA00022857"/>
    </source>
</evidence>
<keyword evidence="3" id="KW-0560">Oxidoreductase</keyword>
<dbReference type="PANTHER" id="PTHR43150">
    <property type="entry name" value="HYPERKINETIC, ISOFORM M"/>
    <property type="match status" value="1"/>
</dbReference>
<dbReference type="AlphaFoldDB" id="A0A4Q2U800"/>